<dbReference type="Proteomes" id="UP000198528">
    <property type="component" value="Unassembled WGS sequence"/>
</dbReference>
<dbReference type="Proteomes" id="UP000199480">
    <property type="component" value="Chromosome I"/>
</dbReference>
<evidence type="ECO:0000313" key="8">
    <source>
        <dbReference type="Proteomes" id="UP000199480"/>
    </source>
</evidence>
<keyword evidence="2" id="KW-0808">Transferase</keyword>
<evidence type="ECO:0000256" key="1">
    <source>
        <dbReference type="ARBA" id="ARBA00022527"/>
    </source>
</evidence>
<organism evidence="6 8">
    <name type="scientific">Parafannyhessea umbonata</name>
    <dbReference type="NCBI Taxonomy" id="604330"/>
    <lineage>
        <taxon>Bacteria</taxon>
        <taxon>Bacillati</taxon>
        <taxon>Actinomycetota</taxon>
        <taxon>Coriobacteriia</taxon>
        <taxon>Coriobacteriales</taxon>
        <taxon>Atopobiaceae</taxon>
        <taxon>Parafannyhessea</taxon>
    </lineage>
</organism>
<evidence type="ECO:0008006" key="9">
    <source>
        <dbReference type="Google" id="ProtNLM"/>
    </source>
</evidence>
<dbReference type="GO" id="GO:0004674">
    <property type="term" value="F:protein serine/threonine kinase activity"/>
    <property type="evidence" value="ECO:0007669"/>
    <property type="project" value="UniProtKB-KW"/>
</dbReference>
<reference evidence="7 8" key="2">
    <citation type="submission" date="2016-10" db="EMBL/GenBank/DDBJ databases">
        <authorList>
            <person name="Varghese N."/>
            <person name="Submissions S."/>
        </authorList>
    </citation>
    <scope>NUCLEOTIDE SEQUENCE [LARGE SCALE GENOMIC DNA]</scope>
    <source>
        <strain evidence="7">DSM 22619</strain>
        <strain evidence="8">DSM 22620</strain>
    </source>
</reference>
<dbReference type="GO" id="GO:0005524">
    <property type="term" value="F:ATP binding"/>
    <property type="evidence" value="ECO:0007669"/>
    <property type="project" value="InterPro"/>
</dbReference>
<keyword evidence="3" id="KW-0547">Nucleotide-binding</keyword>
<keyword evidence="7" id="KW-1185">Reference proteome</keyword>
<evidence type="ECO:0000256" key="4">
    <source>
        <dbReference type="ARBA" id="ARBA00022777"/>
    </source>
</evidence>
<evidence type="ECO:0000256" key="3">
    <source>
        <dbReference type="ARBA" id="ARBA00022741"/>
    </source>
</evidence>
<dbReference type="Pfam" id="PF03618">
    <property type="entry name" value="Kinase-PPPase"/>
    <property type="match status" value="1"/>
</dbReference>
<dbReference type="AlphaFoldDB" id="A0A1H1LJW7"/>
<sequence>MADETILEDDIFDVPTPVVIVISDARGKTATSVVEAAADQFGEDSVIIKSVGNVRDLATVTKYLDENVEEGVQTAVFHTIVDRNLRRDIRRELDGRGIPSIDLLGPAITVLMSLTGEEPKLEAGRRVDSKVEEL</sequence>
<dbReference type="EMBL" id="LT629759">
    <property type="protein sequence ID" value="SDR74149.1"/>
    <property type="molecule type" value="Genomic_DNA"/>
</dbReference>
<name>A0A1H1LJW7_9ACTN</name>
<evidence type="ECO:0000313" key="5">
    <source>
        <dbReference type="EMBL" id="SDC36675.1"/>
    </source>
</evidence>
<dbReference type="OrthoDB" id="3171473at2"/>
<keyword evidence="1" id="KW-0723">Serine/threonine-protein kinase</keyword>
<evidence type="ECO:0000256" key="2">
    <source>
        <dbReference type="ARBA" id="ARBA00022679"/>
    </source>
</evidence>
<evidence type="ECO:0000313" key="6">
    <source>
        <dbReference type="EMBL" id="SDR74149.1"/>
    </source>
</evidence>
<gene>
    <name evidence="5" type="ORF">SAMN04487824_11124</name>
    <name evidence="6" type="ORF">SAMN04489857_0952</name>
</gene>
<dbReference type="GeneID" id="78500310"/>
<dbReference type="STRING" id="604330.SAMN04489857_0952"/>
<protein>
    <recommendedName>
        <fullName evidence="9">Kinase/pyrophosphorylase</fullName>
    </recommendedName>
</protein>
<dbReference type="RefSeq" id="WP_090846491.1">
    <property type="nucleotide sequence ID" value="NZ_FMZL01000011.1"/>
</dbReference>
<evidence type="ECO:0000313" key="7">
    <source>
        <dbReference type="Proteomes" id="UP000198528"/>
    </source>
</evidence>
<dbReference type="InterPro" id="IPR005177">
    <property type="entry name" value="Kinase-pyrophosphorylase"/>
</dbReference>
<proteinExistence type="predicted"/>
<dbReference type="EMBL" id="FMZL01000011">
    <property type="protein sequence ID" value="SDC36675.1"/>
    <property type="molecule type" value="Genomic_DNA"/>
</dbReference>
<reference evidence="6" key="1">
    <citation type="submission" date="2016-10" db="EMBL/GenBank/DDBJ databases">
        <authorList>
            <person name="de Groot N.N."/>
        </authorList>
    </citation>
    <scope>NUCLEOTIDE SEQUENCE [LARGE SCALE GENOMIC DNA]</scope>
    <source>
        <strain evidence="5">DSM 22619</strain>
        <strain evidence="6">DSM 22620</strain>
    </source>
</reference>
<accession>A0A1H1LJW7</accession>
<keyword evidence="4" id="KW-0418">Kinase</keyword>